<sequence>MAENISNVHDIFHPSPVSLKELAAIAVSLEVWRREMNECRQKDGTMASFFPDDHRISLKSRLPDLPSVILKMIKKYLTLFGYSMERWLDDHHKRVHFWYKHQNTVLSYFDDFVCDQFGKIDYVRTAKRMIRCDQFSVDEKFCIACAYFFEDDIERLWQSGSSHMGTNVRKLRILAYGGRWKAYLINFHEHAHLYYWICSLTHQLDKIPTQENNTIEDEMFDRRIPRVGPSMTYFWDRLPIENRMRKAISVANSCTESAVRFILPKLDNQQLSQFVDEEGDNLMHNLWENVADYGENLLLATWSCIGNIMNESNFTNLVVKMLVADYEYEDVDARVYGNYLFREIWNNARSDLKQSVMRNISPEMLEHLGFRSHECSLDFDIEFLSIIAEYTSSEDRIAFLRDCCHLLIAIIPLEGLQRFMKSCFENEDELIQFKQTVMIENDLVLDYCISLLLRSSFEKVNKFVIFCYPNLQAARIFKQRLLQLAFPSVYVDYDELEFFTLVVLPNIVKKPKEFNQFIDEAYNDVDLSTDFKNQLISLSYSQLRLSKFAWLGRISLERLIEFIDTFVPTDQVLRIKLHMDDVLRNS</sequence>
<dbReference type="OrthoDB" id="6407690at2759"/>
<name>A0A8J2JB01_9HEXA</name>
<proteinExistence type="predicted"/>
<dbReference type="EMBL" id="CAJVCH010036415">
    <property type="protein sequence ID" value="CAG7716171.1"/>
    <property type="molecule type" value="Genomic_DNA"/>
</dbReference>
<evidence type="ECO:0000313" key="2">
    <source>
        <dbReference type="Proteomes" id="UP000708208"/>
    </source>
</evidence>
<comment type="caution">
    <text evidence="1">The sequence shown here is derived from an EMBL/GenBank/DDBJ whole genome shotgun (WGS) entry which is preliminary data.</text>
</comment>
<organism evidence="1 2">
    <name type="scientific">Allacma fusca</name>
    <dbReference type="NCBI Taxonomy" id="39272"/>
    <lineage>
        <taxon>Eukaryota</taxon>
        <taxon>Metazoa</taxon>
        <taxon>Ecdysozoa</taxon>
        <taxon>Arthropoda</taxon>
        <taxon>Hexapoda</taxon>
        <taxon>Collembola</taxon>
        <taxon>Symphypleona</taxon>
        <taxon>Sminthuridae</taxon>
        <taxon>Allacma</taxon>
    </lineage>
</organism>
<dbReference type="Proteomes" id="UP000708208">
    <property type="component" value="Unassembled WGS sequence"/>
</dbReference>
<dbReference type="AlphaFoldDB" id="A0A8J2JB01"/>
<gene>
    <name evidence="1" type="ORF">AFUS01_LOCUS5698</name>
</gene>
<accession>A0A8J2JB01</accession>
<protein>
    <submittedName>
        <fullName evidence="1">Uncharacterized protein</fullName>
    </submittedName>
</protein>
<evidence type="ECO:0000313" key="1">
    <source>
        <dbReference type="EMBL" id="CAG7716171.1"/>
    </source>
</evidence>
<reference evidence="1" key="1">
    <citation type="submission" date="2021-06" db="EMBL/GenBank/DDBJ databases">
        <authorList>
            <person name="Hodson N. C."/>
            <person name="Mongue J. A."/>
            <person name="Jaron S. K."/>
        </authorList>
    </citation>
    <scope>NUCLEOTIDE SEQUENCE</scope>
</reference>
<keyword evidence="2" id="KW-1185">Reference proteome</keyword>